<organism evidence="1 2">
    <name type="scientific">Nostoc sphaeroides CCNUC1</name>
    <dbReference type="NCBI Taxonomy" id="2653204"/>
    <lineage>
        <taxon>Bacteria</taxon>
        <taxon>Bacillati</taxon>
        <taxon>Cyanobacteriota</taxon>
        <taxon>Cyanophyceae</taxon>
        <taxon>Nostocales</taxon>
        <taxon>Nostocaceae</taxon>
        <taxon>Nostoc</taxon>
    </lineage>
</organism>
<keyword evidence="2" id="KW-1185">Reference proteome</keyword>
<dbReference type="Proteomes" id="UP000326678">
    <property type="component" value="Chromosome Gxm1"/>
</dbReference>
<accession>A0A5P8VZ96</accession>
<protein>
    <submittedName>
        <fullName evidence="1">Uncharacterized protein</fullName>
    </submittedName>
</protein>
<sequence>MTNDKCPILRLRSVQVPNAQFLRACAKIKPNLRAKAKWGLYPCQESKTMKPIRQGDVILLPVQQIEGQKIPHLTLAEGEVTGHKHRITEGNAELYEKDSTLYLRVFSELALLAHEEHKAISIPQGDWMVKIQREYEPEGWRYVAD</sequence>
<reference evidence="1 2" key="1">
    <citation type="submission" date="2019-10" db="EMBL/GenBank/DDBJ databases">
        <title>Genomic and transcriptomic insights into the perfect genentic adaptation of a filamentous nitrogen-fixing cyanobacterium to rice fields.</title>
        <authorList>
            <person name="Chen Z."/>
        </authorList>
    </citation>
    <scope>NUCLEOTIDE SEQUENCE [LARGE SCALE GENOMIC DNA]</scope>
    <source>
        <strain evidence="1">CCNUC1</strain>
    </source>
</reference>
<dbReference type="EMBL" id="CP045226">
    <property type="protein sequence ID" value="QFS45758.1"/>
    <property type="molecule type" value="Genomic_DNA"/>
</dbReference>
<dbReference type="KEGG" id="nsh:GXM_03235"/>
<evidence type="ECO:0000313" key="1">
    <source>
        <dbReference type="EMBL" id="QFS45758.1"/>
    </source>
</evidence>
<dbReference type="RefSeq" id="WP_225892430.1">
    <property type="nucleotide sequence ID" value="NZ_CP045226.1"/>
</dbReference>
<dbReference type="AlphaFoldDB" id="A0A5P8VZ96"/>
<name>A0A5P8VZ96_9NOSO</name>
<evidence type="ECO:0000313" key="2">
    <source>
        <dbReference type="Proteomes" id="UP000326678"/>
    </source>
</evidence>
<gene>
    <name evidence="1" type="ORF">GXM_03235</name>
</gene>
<proteinExistence type="predicted"/>